<evidence type="ECO:0000256" key="4">
    <source>
        <dbReference type="SAM" id="MobiDB-lite"/>
    </source>
</evidence>
<dbReference type="GO" id="GO:0007041">
    <property type="term" value="P:lysosomal transport"/>
    <property type="evidence" value="ECO:0007669"/>
    <property type="project" value="TreeGrafter"/>
</dbReference>
<dbReference type="PANTHER" id="PTHR15954">
    <property type="entry name" value="VACUOLAR PROTEIN SORTING-ASSOCIATED PROTEIN 51 HOMOLOG"/>
    <property type="match status" value="1"/>
</dbReference>
<feature type="region of interest" description="Disordered" evidence="4">
    <location>
        <begin position="434"/>
        <end position="467"/>
    </location>
</feature>
<dbReference type="EMBL" id="HBKR01024256">
    <property type="protein sequence ID" value="CAE2315820.1"/>
    <property type="molecule type" value="Transcribed_RNA"/>
</dbReference>
<evidence type="ECO:0000313" key="5">
    <source>
        <dbReference type="EMBL" id="CAE2315820.1"/>
    </source>
</evidence>
<keyword evidence="2" id="KW-0813">Transport</keyword>
<evidence type="ECO:0000256" key="3">
    <source>
        <dbReference type="SAM" id="Coils"/>
    </source>
</evidence>
<accession>A0A7S4L5S8</accession>
<dbReference type="GO" id="GO:0016020">
    <property type="term" value="C:membrane"/>
    <property type="evidence" value="ECO:0007669"/>
    <property type="project" value="TreeGrafter"/>
</dbReference>
<dbReference type="GO" id="GO:0006869">
    <property type="term" value="P:lipid transport"/>
    <property type="evidence" value="ECO:0007669"/>
    <property type="project" value="UniProtKB-UniRule"/>
</dbReference>
<organism evidence="5">
    <name type="scientific">Paramoeba aestuarina</name>
    <dbReference type="NCBI Taxonomy" id="180227"/>
    <lineage>
        <taxon>Eukaryota</taxon>
        <taxon>Amoebozoa</taxon>
        <taxon>Discosea</taxon>
        <taxon>Flabellinia</taxon>
        <taxon>Dactylopodida</taxon>
        <taxon>Paramoebidae</taxon>
        <taxon>Paramoeba</taxon>
    </lineage>
</organism>
<dbReference type="GO" id="GO:0007030">
    <property type="term" value="P:Golgi organization"/>
    <property type="evidence" value="ECO:0007669"/>
    <property type="project" value="UniProtKB-UniRule"/>
</dbReference>
<feature type="coiled-coil region" evidence="3">
    <location>
        <begin position="112"/>
        <end position="146"/>
    </location>
</feature>
<name>A0A7S4L5S8_9EUKA</name>
<keyword evidence="3" id="KW-0175">Coiled coil</keyword>
<dbReference type="GO" id="GO:0015031">
    <property type="term" value="P:protein transport"/>
    <property type="evidence" value="ECO:0007669"/>
    <property type="project" value="UniProtKB-UniRule"/>
</dbReference>
<dbReference type="Pfam" id="PF08700">
    <property type="entry name" value="VPS51_Exo84_N"/>
    <property type="match status" value="1"/>
</dbReference>
<protein>
    <recommendedName>
        <fullName evidence="2">Vacuolar protein sorting-associated protein 51 homolog</fullName>
    </recommendedName>
</protein>
<comment type="subcellular location">
    <subcellularLocation>
        <location evidence="2">Golgi apparatus</location>
        <location evidence="2">trans-Golgi network</location>
    </subcellularLocation>
</comment>
<dbReference type="GO" id="GO:0048193">
    <property type="term" value="P:Golgi vesicle transport"/>
    <property type="evidence" value="ECO:0007669"/>
    <property type="project" value="TreeGrafter"/>
</dbReference>
<keyword evidence="2" id="KW-0333">Golgi apparatus</keyword>
<dbReference type="GO" id="GO:0005829">
    <property type="term" value="C:cytosol"/>
    <property type="evidence" value="ECO:0007669"/>
    <property type="project" value="GOC"/>
</dbReference>
<evidence type="ECO:0000256" key="1">
    <source>
        <dbReference type="ARBA" id="ARBA00006080"/>
    </source>
</evidence>
<reference evidence="5" key="1">
    <citation type="submission" date="2021-01" db="EMBL/GenBank/DDBJ databases">
        <authorList>
            <person name="Corre E."/>
            <person name="Pelletier E."/>
            <person name="Niang G."/>
            <person name="Scheremetjew M."/>
            <person name="Finn R."/>
            <person name="Kale V."/>
            <person name="Holt S."/>
            <person name="Cochrane G."/>
            <person name="Meng A."/>
            <person name="Brown T."/>
            <person name="Cohen L."/>
        </authorList>
    </citation>
    <scope>NUCLEOTIDE SEQUENCE</scope>
    <source>
        <strain evidence="5">SoJaBio B1-5/56/2</strain>
    </source>
</reference>
<keyword evidence="2" id="KW-0653">Protein transport</keyword>
<evidence type="ECO:0000256" key="2">
    <source>
        <dbReference type="RuleBase" id="RU368010"/>
    </source>
</evidence>
<comment type="subunit">
    <text evidence="2">Component of the Golgi-associated retrograde protein (GARP) complex.</text>
</comment>
<gene>
    <name evidence="5" type="ORF">NAES01612_LOCUS15922</name>
</gene>
<dbReference type="PANTHER" id="PTHR15954:SF4">
    <property type="entry name" value="VACUOLAR PROTEIN SORTING-ASSOCIATED PROTEIN 51 HOMOLOG"/>
    <property type="match status" value="1"/>
</dbReference>
<dbReference type="GO" id="GO:0042147">
    <property type="term" value="P:retrograde transport, endosome to Golgi"/>
    <property type="evidence" value="ECO:0007669"/>
    <property type="project" value="UniProtKB-UniRule"/>
</dbReference>
<dbReference type="AlphaFoldDB" id="A0A7S4L5S8"/>
<keyword evidence="2" id="KW-0445">Lipid transport</keyword>
<feature type="compositionally biased region" description="Low complexity" evidence="4">
    <location>
        <begin position="439"/>
        <end position="467"/>
    </location>
</feature>
<comment type="similarity">
    <text evidence="1 2">Belongs to the VPS51 family.</text>
</comment>
<proteinExistence type="inferred from homology"/>
<dbReference type="GO" id="GO:0000938">
    <property type="term" value="C:GARP complex"/>
    <property type="evidence" value="ECO:0007669"/>
    <property type="project" value="UniProtKB-UniRule"/>
</dbReference>
<sequence length="800" mass="90564">MAANPPHGLASVDQLIGEGGGRHRRRKLLLDAYRQAANSNNAVSNVANDPTNIDSPAFDADLFYKGLLQKKRLDALRQIESLLNKKITHLDGNMKTLVYENYNKFISATDTIREMQKHTDSMEDEMHRLKEKMEKIEESSEKINETIGPRRERIEELTAISRLLKKREFLFQLPARLEHCLEMGALNQTVEYYTKTVGILKKYSHMSSFDSILKECQGIMDRVTEILKERVGNMNTSSSEATDAVKMLLKLKYPRATLWPLFLETRAGALEASLPKQIKEGGDEDEEEDVCAFIQELNPTFLGAYLEMASAFRVLFLTGDYGSEEIREAESAFEVRSKSLFTTFLNLIRSRISGAHDPEEVKQALIHLYRNMENVNAAFPKLGITEKSNSAIRNTIYDHLEKKFVILQQKAEGNMKEMNVALFDLWVDKGGETPFIGDPEPSSPRSPSSSSSSSSSPSSSSFESPLSGGINPASENLLYDIADAAFQPTINEIRKFVQNQAPFLTYDTGLQEEVFSRHKQSVSMKICLKVQQLFLCLNELALLTAQEAGSDPDMKKVRACYLLCLSQFCATFRTTGVRSVQRMLRELPTEADYVQLQTAALADRLRDCTVELLKQYVGAQARRLSRMIRKTIDTPDWMESKEPRGVRPVLDMIFDEFKTVDNEICRVFQDSHEDEKFEIVIHQEKKPNQKFGGKKLDLSVGVRMERKSLLTAITHRFLKSFLEAVRLKTFGRCGYNQMQVDLAFTAAILGSYIGPGKVRELTDEVLYSVSERCVNPEPFNHAVIESICKEKLGLASESRM</sequence>
<comment type="function">
    <text evidence="2">Acts as component of the GARP complex that is involved in retrograde transport from early and late endosomes to the trans-Golgi network (TGN).</text>
</comment>
<dbReference type="InterPro" id="IPR014812">
    <property type="entry name" value="Vps51"/>
</dbReference>
<dbReference type="GO" id="GO:0032456">
    <property type="term" value="P:endocytic recycling"/>
    <property type="evidence" value="ECO:0007669"/>
    <property type="project" value="TreeGrafter"/>
</dbReference>
<dbReference type="GO" id="GO:1990745">
    <property type="term" value="C:EARP complex"/>
    <property type="evidence" value="ECO:0007669"/>
    <property type="project" value="TreeGrafter"/>
</dbReference>